<evidence type="ECO:0000259" key="1">
    <source>
        <dbReference type="Pfam" id="PF01593"/>
    </source>
</evidence>
<dbReference type="Proteomes" id="UP001303899">
    <property type="component" value="Unassembled WGS sequence"/>
</dbReference>
<dbReference type="Gene3D" id="3.90.660.10">
    <property type="match status" value="1"/>
</dbReference>
<dbReference type="InterPro" id="IPR036188">
    <property type="entry name" value="FAD/NAD-bd_sf"/>
</dbReference>
<dbReference type="SUPFAM" id="SSF51905">
    <property type="entry name" value="FAD/NAD(P)-binding domain"/>
    <property type="match status" value="1"/>
</dbReference>
<dbReference type="RefSeq" id="WP_323327180.1">
    <property type="nucleotide sequence ID" value="NZ_JAYGIL010000006.1"/>
</dbReference>
<dbReference type="Pfam" id="PF13450">
    <property type="entry name" value="NAD_binding_8"/>
    <property type="match status" value="1"/>
</dbReference>
<comment type="caution">
    <text evidence="2">The sequence shown here is derived from an EMBL/GenBank/DDBJ whole genome shotgun (WGS) entry which is preliminary data.</text>
</comment>
<protein>
    <submittedName>
        <fullName evidence="2">FAD-dependent oxidoreductase</fullName>
    </submittedName>
</protein>
<evidence type="ECO:0000313" key="3">
    <source>
        <dbReference type="Proteomes" id="UP001303899"/>
    </source>
</evidence>
<dbReference type="PANTHER" id="PTHR16128:SF5">
    <property type="entry name" value="FAD_NAD(P)-BINDING OXIDOREDUCTASE FAMILY PROTEIN"/>
    <property type="match status" value="1"/>
</dbReference>
<reference evidence="2 3" key="1">
    <citation type="submission" date="2023-12" db="EMBL/GenBank/DDBJ databases">
        <title>Novel species of the genus Arcicella isolated from rivers.</title>
        <authorList>
            <person name="Lu H."/>
        </authorList>
    </citation>
    <scope>NUCLEOTIDE SEQUENCE [LARGE SCALE GENOMIC DNA]</scope>
    <source>
        <strain evidence="2 3">DC2W</strain>
    </source>
</reference>
<proteinExistence type="predicted"/>
<gene>
    <name evidence="2" type="ORF">VB776_06425</name>
</gene>
<dbReference type="EMBL" id="JAYGIL010000006">
    <property type="protein sequence ID" value="MEA5402542.1"/>
    <property type="molecule type" value="Genomic_DNA"/>
</dbReference>
<sequence length="313" mass="34563">MKILIVGAGMAGLSAARILAKYHEVTVVDKGRGVGGRMATRKIGDCQADHGAQYFSVQSDDFQSLINQLLTENVVSTWQLAQRTNIRYFGSKGMKTIPKKMAENINVILNEKVSEIVNNKLLTESGNEYFFDQLILTQPVPQIQELLKQSSMLISAKDESALNGIKYEPCIAVMTVLNQVTEIPSGGIMLENQPVAWIADNFQKGISDKPCVTLHASADFSTENLEGDLNGIAQKMLESVEEFIPKSSIETFQVHRWRYSLASSRYPTSFYQFDDKAIFMAGDGFGIGNVEGAFLSGLKVAEFIVEKSLKTAR</sequence>
<dbReference type="InterPro" id="IPR002937">
    <property type="entry name" value="Amino_oxidase"/>
</dbReference>
<keyword evidence="3" id="KW-1185">Reference proteome</keyword>
<evidence type="ECO:0000313" key="2">
    <source>
        <dbReference type="EMBL" id="MEA5402542.1"/>
    </source>
</evidence>
<dbReference type="PANTHER" id="PTHR16128">
    <property type="entry name" value="FAD/NAD(P)-BINDING OXIDOREDUCTASE FAMILY PROTEIN"/>
    <property type="match status" value="1"/>
</dbReference>
<dbReference type="Gene3D" id="3.50.50.60">
    <property type="entry name" value="FAD/NAD(P)-binding domain"/>
    <property type="match status" value="1"/>
</dbReference>
<feature type="domain" description="Amine oxidase" evidence="1">
    <location>
        <begin position="88"/>
        <end position="302"/>
    </location>
</feature>
<dbReference type="Pfam" id="PF01593">
    <property type="entry name" value="Amino_oxidase"/>
    <property type="match status" value="1"/>
</dbReference>
<name>A0ABU5S278_9BACT</name>
<organism evidence="2 3">
    <name type="scientific">Arcicella gelida</name>
    <dbReference type="NCBI Taxonomy" id="2984195"/>
    <lineage>
        <taxon>Bacteria</taxon>
        <taxon>Pseudomonadati</taxon>
        <taxon>Bacteroidota</taxon>
        <taxon>Cytophagia</taxon>
        <taxon>Cytophagales</taxon>
        <taxon>Flectobacillaceae</taxon>
        <taxon>Arcicella</taxon>
    </lineage>
</organism>
<accession>A0ABU5S278</accession>